<evidence type="ECO:0000313" key="13">
    <source>
        <dbReference type="EMBL" id="PRP67310.1"/>
    </source>
</evidence>
<evidence type="ECO:0000256" key="5">
    <source>
        <dbReference type="ARBA" id="ARBA00022759"/>
    </source>
</evidence>
<gene>
    <name evidence="13" type="ORF">BST86_09485</name>
</gene>
<dbReference type="InterPro" id="IPR040255">
    <property type="entry name" value="Non-specific_endonuclease"/>
</dbReference>
<organism evidence="13 14">
    <name type="scientific">Nonlabens agnitus</name>
    <dbReference type="NCBI Taxonomy" id="870484"/>
    <lineage>
        <taxon>Bacteria</taxon>
        <taxon>Pseudomonadati</taxon>
        <taxon>Bacteroidota</taxon>
        <taxon>Flavobacteriia</taxon>
        <taxon>Flavobacteriales</taxon>
        <taxon>Flavobacteriaceae</taxon>
        <taxon>Nonlabens</taxon>
    </lineage>
</organism>
<evidence type="ECO:0000256" key="7">
    <source>
        <dbReference type="ARBA" id="ARBA00022842"/>
    </source>
</evidence>
<dbReference type="GO" id="GO:0046872">
    <property type="term" value="F:metal ion binding"/>
    <property type="evidence" value="ECO:0007669"/>
    <property type="project" value="UniProtKB-KW"/>
</dbReference>
<dbReference type="OrthoDB" id="9811262at2"/>
<sequence>MKKVVYTIIAIGILVALFFVQRYQNTSISNENIENASQNNTDLSHADFLPVSNNQIVHHKSYSLSYNEQHEQAEWTVHILRPSDIKAVDYERPYFEIDDMVSTGAASWRNYKNSGYDRGHLVPAGDRRGSYEDYEETFLTSNISPQRHDFNSGIWNRLEQKVRYYAQRNNAIYVVTGSILEDGLQSIGSENVSVPNQFYKIIYKQHNGKPSMLAFLMPHQEASQSIYDFVVPVDSIEQITGTDFFAQLPDAIENELEKSTDRSGW</sequence>
<evidence type="ECO:0000256" key="10">
    <source>
        <dbReference type="RuleBase" id="RU366055"/>
    </source>
</evidence>
<evidence type="ECO:0000256" key="8">
    <source>
        <dbReference type="PIRSR" id="PIRSR640255-1"/>
    </source>
</evidence>
<dbReference type="GO" id="GO:0016787">
    <property type="term" value="F:hydrolase activity"/>
    <property type="evidence" value="ECO:0007669"/>
    <property type="project" value="UniProtKB-KW"/>
</dbReference>
<keyword evidence="3 10" id="KW-0540">Nuclease</keyword>
<dbReference type="SMART" id="SM00477">
    <property type="entry name" value="NUC"/>
    <property type="match status" value="1"/>
</dbReference>
<dbReference type="InterPro" id="IPR044929">
    <property type="entry name" value="DNA/RNA_non-sp_Endonuclease_sf"/>
</dbReference>
<name>A0A2S9WV01_9FLAO</name>
<evidence type="ECO:0000256" key="4">
    <source>
        <dbReference type="ARBA" id="ARBA00022723"/>
    </source>
</evidence>
<feature type="binding site" evidence="9">
    <location>
        <position position="151"/>
    </location>
    <ligand>
        <name>Mg(2+)</name>
        <dbReference type="ChEBI" id="CHEBI:18420"/>
        <note>catalytic</note>
    </ligand>
</feature>
<dbReference type="PANTHER" id="PTHR13966:SF5">
    <property type="entry name" value="ENDONUCLEASE G, MITOCHONDRIAL"/>
    <property type="match status" value="1"/>
</dbReference>
<evidence type="ECO:0000259" key="12">
    <source>
        <dbReference type="SMART" id="SM00892"/>
    </source>
</evidence>
<feature type="active site" description="Proton acceptor" evidence="8">
    <location>
        <position position="120"/>
    </location>
</feature>
<keyword evidence="6 10" id="KW-0378">Hydrolase</keyword>
<reference evidence="13 14" key="1">
    <citation type="submission" date="2016-11" db="EMBL/GenBank/DDBJ databases">
        <title>Trade-off between light-utilization and light-protection in marine flavobacteria.</title>
        <authorList>
            <person name="Kumagai Y."/>
        </authorList>
    </citation>
    <scope>NUCLEOTIDE SEQUENCE [LARGE SCALE GENOMIC DNA]</scope>
    <source>
        <strain evidence="13 14">JCM 17109</strain>
    </source>
</reference>
<feature type="domain" description="ENPP1-3/EXOG-like endonuclease/phosphodiesterase" evidence="11">
    <location>
        <begin position="59"/>
        <end position="251"/>
    </location>
</feature>
<evidence type="ECO:0000256" key="1">
    <source>
        <dbReference type="ARBA" id="ARBA00001946"/>
    </source>
</evidence>
<dbReference type="SMART" id="SM00892">
    <property type="entry name" value="Endonuclease_NS"/>
    <property type="match status" value="1"/>
</dbReference>
<evidence type="ECO:0000256" key="6">
    <source>
        <dbReference type="ARBA" id="ARBA00022801"/>
    </source>
</evidence>
<proteinExistence type="inferred from homology"/>
<dbReference type="Pfam" id="PF01223">
    <property type="entry name" value="Endonuclease_NS"/>
    <property type="match status" value="1"/>
</dbReference>
<keyword evidence="14" id="KW-1185">Reference proteome</keyword>
<comment type="caution">
    <text evidence="13">The sequence shown here is derived from an EMBL/GenBank/DDBJ whole genome shotgun (WGS) entry which is preliminary data.</text>
</comment>
<evidence type="ECO:0000256" key="3">
    <source>
        <dbReference type="ARBA" id="ARBA00022722"/>
    </source>
</evidence>
<dbReference type="PANTHER" id="PTHR13966">
    <property type="entry name" value="ENDONUCLEASE RELATED"/>
    <property type="match status" value="1"/>
</dbReference>
<dbReference type="GO" id="GO:0004519">
    <property type="term" value="F:endonuclease activity"/>
    <property type="evidence" value="ECO:0007669"/>
    <property type="project" value="UniProtKB-UniRule"/>
</dbReference>
<dbReference type="InterPro" id="IPR001604">
    <property type="entry name" value="Endo_G_ENPP1-like_dom"/>
</dbReference>
<evidence type="ECO:0000256" key="9">
    <source>
        <dbReference type="PIRSR" id="PIRSR640255-2"/>
    </source>
</evidence>
<dbReference type="GO" id="GO:0003676">
    <property type="term" value="F:nucleic acid binding"/>
    <property type="evidence" value="ECO:0007669"/>
    <property type="project" value="InterPro"/>
</dbReference>
<dbReference type="InterPro" id="IPR018524">
    <property type="entry name" value="DNA/RNA_endonuclease_AS"/>
</dbReference>
<dbReference type="CDD" id="cd00091">
    <property type="entry name" value="NUC"/>
    <property type="match status" value="1"/>
</dbReference>
<dbReference type="Proteomes" id="UP000239532">
    <property type="component" value="Unassembled WGS sequence"/>
</dbReference>
<dbReference type="EC" id="3.1.30.-" evidence="10"/>
<comment type="similarity">
    <text evidence="2 10">Belongs to the DNA/RNA non-specific endonuclease family.</text>
</comment>
<keyword evidence="5 10" id="KW-0255">Endonuclease</keyword>
<evidence type="ECO:0000313" key="14">
    <source>
        <dbReference type="Proteomes" id="UP000239532"/>
    </source>
</evidence>
<comment type="cofactor">
    <cofactor evidence="1 10">
        <name>Mg(2+)</name>
        <dbReference type="ChEBI" id="CHEBI:18420"/>
    </cofactor>
</comment>
<dbReference type="InterPro" id="IPR044925">
    <property type="entry name" value="His-Me_finger_sf"/>
</dbReference>
<protein>
    <recommendedName>
        <fullName evidence="10">Endonuclease</fullName>
        <ecNumber evidence="10">3.1.30.-</ecNumber>
    </recommendedName>
</protein>
<dbReference type="InterPro" id="IPR020821">
    <property type="entry name" value="ENPP1-3/EXOG-like_nuc-like"/>
</dbReference>
<evidence type="ECO:0000259" key="11">
    <source>
        <dbReference type="SMART" id="SM00477"/>
    </source>
</evidence>
<accession>A0A2S9WV01</accession>
<keyword evidence="4 9" id="KW-0479">Metal-binding</keyword>
<dbReference type="SUPFAM" id="SSF54060">
    <property type="entry name" value="His-Me finger endonucleases"/>
    <property type="match status" value="1"/>
</dbReference>
<dbReference type="AlphaFoldDB" id="A0A2S9WV01"/>
<dbReference type="Gene3D" id="3.40.570.10">
    <property type="entry name" value="Extracellular Endonuclease, subunit A"/>
    <property type="match status" value="1"/>
</dbReference>
<keyword evidence="7" id="KW-0460">Magnesium</keyword>
<feature type="domain" description="DNA/RNA non-specific endonuclease/pyrophosphatase/phosphodiesterase" evidence="12">
    <location>
        <begin position="58"/>
        <end position="251"/>
    </location>
</feature>
<dbReference type="RefSeq" id="WP_105983055.1">
    <property type="nucleotide sequence ID" value="NZ_MQUC01000003.1"/>
</dbReference>
<dbReference type="EMBL" id="MQUC01000003">
    <property type="protein sequence ID" value="PRP67310.1"/>
    <property type="molecule type" value="Genomic_DNA"/>
</dbReference>
<dbReference type="PROSITE" id="PS01070">
    <property type="entry name" value="NUCLEASE_NON_SPEC"/>
    <property type="match status" value="1"/>
</dbReference>
<evidence type="ECO:0000256" key="2">
    <source>
        <dbReference type="ARBA" id="ARBA00010052"/>
    </source>
</evidence>